<name>A0ACD5VAL1_AVESA</name>
<sequence>MEKADQSAKKPRLEPPQNTRVKQEVAAHEGTEGGSAVVAVVAAAGTGPRVEGAIKMDMTLLHCPLCFRPLKPPVFQCQGGHLACGGCTASADGCRKCDPGQAFDVRNTAMDAVVSAARVECPHGGCETHVAYHELDAHRGACPRAPCLCTETGCGFAGLPPTLAAHLAAEHAWPKLTVQYGKMYRLRVPVPSRRVLVGAGDNGSAFVLTAGALGAAVAVSVVCVRASAAPSPRYTCQMWANLPAPAGADGGKADVALAKMKVESSTSPGAVVAVDELASFLMVPPRYLVPGATASSTAVPLTIRIDEISSSSS</sequence>
<organism evidence="1 2">
    <name type="scientific">Avena sativa</name>
    <name type="common">Oat</name>
    <dbReference type="NCBI Taxonomy" id="4498"/>
    <lineage>
        <taxon>Eukaryota</taxon>
        <taxon>Viridiplantae</taxon>
        <taxon>Streptophyta</taxon>
        <taxon>Embryophyta</taxon>
        <taxon>Tracheophyta</taxon>
        <taxon>Spermatophyta</taxon>
        <taxon>Magnoliopsida</taxon>
        <taxon>Liliopsida</taxon>
        <taxon>Poales</taxon>
        <taxon>Poaceae</taxon>
        <taxon>BOP clade</taxon>
        <taxon>Pooideae</taxon>
        <taxon>Poodae</taxon>
        <taxon>Poeae</taxon>
        <taxon>Poeae Chloroplast Group 1 (Aveneae type)</taxon>
        <taxon>Aveninae</taxon>
        <taxon>Avena</taxon>
    </lineage>
</organism>
<evidence type="ECO:0000313" key="1">
    <source>
        <dbReference type="EnsemblPlants" id="AVESA.00010b.r2.3AG0409990.1.CDS"/>
    </source>
</evidence>
<dbReference type="EnsemblPlants" id="AVESA.00010b.r2.3AG0409990.1">
    <property type="protein sequence ID" value="AVESA.00010b.r2.3AG0409990.1.CDS"/>
    <property type="gene ID" value="AVESA.00010b.r2.3AG0409990"/>
</dbReference>
<accession>A0ACD5VAL1</accession>
<reference evidence="1" key="1">
    <citation type="submission" date="2021-05" db="EMBL/GenBank/DDBJ databases">
        <authorList>
            <person name="Scholz U."/>
            <person name="Mascher M."/>
            <person name="Fiebig A."/>
        </authorList>
    </citation>
    <scope>NUCLEOTIDE SEQUENCE [LARGE SCALE GENOMIC DNA]</scope>
</reference>
<dbReference type="Proteomes" id="UP001732700">
    <property type="component" value="Chromosome 3A"/>
</dbReference>
<keyword evidence="2" id="KW-1185">Reference proteome</keyword>
<protein>
    <submittedName>
        <fullName evidence="1">Uncharacterized protein</fullName>
    </submittedName>
</protein>
<proteinExistence type="predicted"/>
<reference evidence="1" key="2">
    <citation type="submission" date="2025-09" db="UniProtKB">
        <authorList>
            <consortium name="EnsemblPlants"/>
        </authorList>
    </citation>
    <scope>IDENTIFICATION</scope>
</reference>
<evidence type="ECO:0000313" key="2">
    <source>
        <dbReference type="Proteomes" id="UP001732700"/>
    </source>
</evidence>